<evidence type="ECO:0000259" key="1">
    <source>
        <dbReference type="Pfam" id="PF16064"/>
    </source>
</evidence>
<dbReference type="EMBL" id="JAYMGO010000009">
    <property type="protein sequence ID" value="KAL1268440.1"/>
    <property type="molecule type" value="Genomic_DNA"/>
</dbReference>
<dbReference type="PANTHER" id="PTHR34153">
    <property type="entry name" value="SI:CH211-262H13.3-RELATED-RELATED"/>
    <property type="match status" value="1"/>
</dbReference>
<name>A0ABR3MUZ1_9TELE</name>
<protein>
    <recommendedName>
        <fullName evidence="1">DUF4806 domain-containing protein</fullName>
    </recommendedName>
</protein>
<keyword evidence="3" id="KW-1185">Reference proteome</keyword>
<dbReference type="PANTHER" id="PTHR34153:SF2">
    <property type="entry name" value="SI:CH211-262H13.3-RELATED"/>
    <property type="match status" value="1"/>
</dbReference>
<sequence>MDMAKFQKKVLSKLIDIHTEVRRLGRSEPPRSSAHIVQLETMEDFEREEERLKDKQAFESVVSQIARIGGRDVRDCVHKILDRLFTNRLMANFNMKGKGRKQKLALEKTKTFEAIN</sequence>
<feature type="domain" description="DUF4806" evidence="1">
    <location>
        <begin position="39"/>
        <end position="113"/>
    </location>
</feature>
<gene>
    <name evidence="2" type="ORF">QQF64_033803</name>
</gene>
<reference evidence="2 3" key="1">
    <citation type="submission" date="2023-09" db="EMBL/GenBank/DDBJ databases">
        <authorList>
            <person name="Wang M."/>
        </authorList>
    </citation>
    <scope>NUCLEOTIDE SEQUENCE [LARGE SCALE GENOMIC DNA]</scope>
    <source>
        <strain evidence="2">GT-2023</strain>
        <tissue evidence="2">Liver</tissue>
    </source>
</reference>
<organism evidence="2 3">
    <name type="scientific">Cirrhinus molitorella</name>
    <name type="common">mud carp</name>
    <dbReference type="NCBI Taxonomy" id="172907"/>
    <lineage>
        <taxon>Eukaryota</taxon>
        <taxon>Metazoa</taxon>
        <taxon>Chordata</taxon>
        <taxon>Craniata</taxon>
        <taxon>Vertebrata</taxon>
        <taxon>Euteleostomi</taxon>
        <taxon>Actinopterygii</taxon>
        <taxon>Neopterygii</taxon>
        <taxon>Teleostei</taxon>
        <taxon>Ostariophysi</taxon>
        <taxon>Cypriniformes</taxon>
        <taxon>Cyprinidae</taxon>
        <taxon>Labeoninae</taxon>
        <taxon>Labeonini</taxon>
        <taxon>Cirrhinus</taxon>
    </lineage>
</organism>
<dbReference type="InterPro" id="IPR032071">
    <property type="entry name" value="DUF4806"/>
</dbReference>
<dbReference type="Pfam" id="PF16064">
    <property type="entry name" value="DUF4806"/>
    <property type="match status" value="1"/>
</dbReference>
<feature type="non-terminal residue" evidence="2">
    <location>
        <position position="116"/>
    </location>
</feature>
<dbReference type="Proteomes" id="UP001558613">
    <property type="component" value="Unassembled WGS sequence"/>
</dbReference>
<proteinExistence type="predicted"/>
<accession>A0ABR3MUZ1</accession>
<evidence type="ECO:0000313" key="2">
    <source>
        <dbReference type="EMBL" id="KAL1268440.1"/>
    </source>
</evidence>
<comment type="caution">
    <text evidence="2">The sequence shown here is derived from an EMBL/GenBank/DDBJ whole genome shotgun (WGS) entry which is preliminary data.</text>
</comment>
<evidence type="ECO:0000313" key="3">
    <source>
        <dbReference type="Proteomes" id="UP001558613"/>
    </source>
</evidence>